<evidence type="ECO:0000313" key="3">
    <source>
        <dbReference type="Proteomes" id="UP001141259"/>
    </source>
</evidence>
<dbReference type="GO" id="GO:0003700">
    <property type="term" value="F:DNA-binding transcription factor activity"/>
    <property type="evidence" value="ECO:0007669"/>
    <property type="project" value="InterPro"/>
</dbReference>
<dbReference type="PANTHER" id="PTHR33164">
    <property type="entry name" value="TRANSCRIPTIONAL REGULATOR, MARR FAMILY"/>
    <property type="match status" value="1"/>
</dbReference>
<dbReference type="PANTHER" id="PTHR33164:SF99">
    <property type="entry name" value="MARR FAMILY REGULATORY PROTEIN"/>
    <property type="match status" value="1"/>
</dbReference>
<dbReference type="Pfam" id="PF12802">
    <property type="entry name" value="MarR_2"/>
    <property type="match status" value="1"/>
</dbReference>
<gene>
    <name evidence="2" type="ORF">NZH93_20945</name>
</gene>
<dbReference type="SMART" id="SM00347">
    <property type="entry name" value="HTH_MARR"/>
    <property type="match status" value="1"/>
</dbReference>
<accession>A0A9X3A2Q2</accession>
<comment type="caution">
    <text evidence="2">The sequence shown here is derived from an EMBL/GenBank/DDBJ whole genome shotgun (WGS) entry which is preliminary data.</text>
</comment>
<dbReference type="PROSITE" id="PS50995">
    <property type="entry name" value="HTH_MARR_2"/>
    <property type="match status" value="1"/>
</dbReference>
<dbReference type="InterPro" id="IPR039422">
    <property type="entry name" value="MarR/SlyA-like"/>
</dbReference>
<keyword evidence="3" id="KW-1185">Reference proteome</keyword>
<dbReference type="RefSeq" id="WP_259624839.1">
    <property type="nucleotide sequence ID" value="NZ_JANYMP010000009.1"/>
</dbReference>
<sequence>MSDDPWLSAHEQRAWRSFLAMQRQLSTHLYRHLQREFGLSGSDYEILVNLSEAPTGRMRAFELGEATDWEKSRMSHHLTRMAQRGLVRREPCAEDTRYADIVLTDEGRAAIAEAAPYHAANVRAWFIDAVGKERLEVLEDASEAVLVALAEHDARAEHG</sequence>
<dbReference type="GO" id="GO:0006950">
    <property type="term" value="P:response to stress"/>
    <property type="evidence" value="ECO:0007669"/>
    <property type="project" value="TreeGrafter"/>
</dbReference>
<dbReference type="EMBL" id="JANYMP010000009">
    <property type="protein sequence ID" value="MCS7479338.1"/>
    <property type="molecule type" value="Genomic_DNA"/>
</dbReference>
<dbReference type="InterPro" id="IPR036388">
    <property type="entry name" value="WH-like_DNA-bd_sf"/>
</dbReference>
<proteinExistence type="predicted"/>
<reference evidence="2" key="1">
    <citation type="submission" date="2022-08" db="EMBL/GenBank/DDBJ databases">
        <authorList>
            <person name="Tistechok S."/>
            <person name="Samborskyy M."/>
            <person name="Roman I."/>
        </authorList>
    </citation>
    <scope>NUCLEOTIDE SEQUENCE</scope>
    <source>
        <strain evidence="2">DSM 103496</strain>
    </source>
</reference>
<feature type="domain" description="HTH marR-type" evidence="1">
    <location>
        <begin position="11"/>
        <end position="147"/>
    </location>
</feature>
<dbReference type="SUPFAM" id="SSF46785">
    <property type="entry name" value="Winged helix' DNA-binding domain"/>
    <property type="match status" value="1"/>
</dbReference>
<dbReference type="Proteomes" id="UP001141259">
    <property type="component" value="Unassembled WGS sequence"/>
</dbReference>
<dbReference type="InterPro" id="IPR000835">
    <property type="entry name" value="HTH_MarR-typ"/>
</dbReference>
<organism evidence="2 3">
    <name type="scientific">Umezawaea endophytica</name>
    <dbReference type="NCBI Taxonomy" id="1654476"/>
    <lineage>
        <taxon>Bacteria</taxon>
        <taxon>Bacillati</taxon>
        <taxon>Actinomycetota</taxon>
        <taxon>Actinomycetes</taxon>
        <taxon>Pseudonocardiales</taxon>
        <taxon>Pseudonocardiaceae</taxon>
        <taxon>Umezawaea</taxon>
    </lineage>
</organism>
<evidence type="ECO:0000313" key="2">
    <source>
        <dbReference type="EMBL" id="MCS7479338.1"/>
    </source>
</evidence>
<dbReference type="Gene3D" id="1.10.10.10">
    <property type="entry name" value="Winged helix-like DNA-binding domain superfamily/Winged helix DNA-binding domain"/>
    <property type="match status" value="1"/>
</dbReference>
<name>A0A9X3A2Q2_9PSEU</name>
<dbReference type="AlphaFoldDB" id="A0A9X3A2Q2"/>
<protein>
    <submittedName>
        <fullName evidence="2">MarR family winged helix-turn-helix transcriptional regulator</fullName>
    </submittedName>
</protein>
<evidence type="ECO:0000259" key="1">
    <source>
        <dbReference type="PROSITE" id="PS50995"/>
    </source>
</evidence>
<dbReference type="InterPro" id="IPR036390">
    <property type="entry name" value="WH_DNA-bd_sf"/>
</dbReference>